<dbReference type="CDD" id="cd03801">
    <property type="entry name" value="GT4_PimA-like"/>
    <property type="match status" value="1"/>
</dbReference>
<sequence length="400" mass="42696">MRIAYLLADPGIGVFGTKGACVHVQEMVRALRSHNHEVTVYCTKRGDRPGRPETESVPDDLADLPVVVIPVPGARDAAAREAAVAQAAEQMARLAAADGAEAAYERYSLFSEAGARLVELTGVPLAVEVNAPLIEEQRDHRTLHDETTAWSATRRTFAAADVVSCVSEPVARWVARVEPSAQVAVIPNGVNTERIRPQAEDQAGQATRPFTIGFVGTLKPWHGTEMLLRAVATASGREPGGWRLEICGYGPELARLRALAEELGLEGTVHFLGAVPPARIPRILEGFDVAVAPYPRPASGEHYFSPLKVYEYLAAQVAVVASAVGDLPEVLGHGSCGLLVSPGDVDALANALDQLARHPELRARLAAAGRAAVVAEHSWHRRCAQLLTMLGHRPQAVIPG</sequence>
<dbReference type="EMBL" id="JACCFY010000001">
    <property type="protein sequence ID" value="NYJ76953.1"/>
    <property type="molecule type" value="Genomic_DNA"/>
</dbReference>
<name>A0A7Z0K8R8_9MICC</name>
<dbReference type="PANTHER" id="PTHR12526">
    <property type="entry name" value="GLYCOSYLTRANSFERASE"/>
    <property type="match status" value="1"/>
</dbReference>
<evidence type="ECO:0000313" key="5">
    <source>
        <dbReference type="EMBL" id="NYJ76953.1"/>
    </source>
</evidence>
<dbReference type="Pfam" id="PF13439">
    <property type="entry name" value="Glyco_transf_4"/>
    <property type="match status" value="1"/>
</dbReference>
<evidence type="ECO:0000259" key="3">
    <source>
        <dbReference type="Pfam" id="PF00534"/>
    </source>
</evidence>
<comment type="caution">
    <text evidence="5">The sequence shown here is derived from an EMBL/GenBank/DDBJ whole genome shotgun (WGS) entry which is preliminary data.</text>
</comment>
<evidence type="ECO:0000256" key="2">
    <source>
        <dbReference type="ARBA" id="ARBA00022679"/>
    </source>
</evidence>
<reference evidence="5 6" key="1">
    <citation type="submission" date="2020-07" db="EMBL/GenBank/DDBJ databases">
        <title>Sequencing the genomes of 1000 actinobacteria strains.</title>
        <authorList>
            <person name="Klenk H.-P."/>
        </authorList>
    </citation>
    <scope>NUCLEOTIDE SEQUENCE [LARGE SCALE GENOMIC DNA]</scope>
    <source>
        <strain evidence="5 6">DSM 15475</strain>
    </source>
</reference>
<dbReference type="GO" id="GO:0016757">
    <property type="term" value="F:glycosyltransferase activity"/>
    <property type="evidence" value="ECO:0007669"/>
    <property type="project" value="UniProtKB-KW"/>
</dbReference>
<keyword evidence="2 5" id="KW-0808">Transferase</keyword>
<dbReference type="AlphaFoldDB" id="A0A7Z0K8R8"/>
<organism evidence="5 6">
    <name type="scientific">Nesterenkonia xinjiangensis</name>
    <dbReference type="NCBI Taxonomy" id="225327"/>
    <lineage>
        <taxon>Bacteria</taxon>
        <taxon>Bacillati</taxon>
        <taxon>Actinomycetota</taxon>
        <taxon>Actinomycetes</taxon>
        <taxon>Micrococcales</taxon>
        <taxon>Micrococcaceae</taxon>
        <taxon>Nesterenkonia</taxon>
    </lineage>
</organism>
<dbReference type="InterPro" id="IPR001296">
    <property type="entry name" value="Glyco_trans_1"/>
</dbReference>
<dbReference type="RefSeq" id="WP_179540499.1">
    <property type="nucleotide sequence ID" value="NZ_BAAALL010000010.1"/>
</dbReference>
<keyword evidence="1" id="KW-0328">Glycosyltransferase</keyword>
<protein>
    <submittedName>
        <fullName evidence="5">Glycosyltransferase involved in cell wall biosynthesis</fullName>
    </submittedName>
</protein>
<dbReference type="Pfam" id="PF00534">
    <property type="entry name" value="Glycos_transf_1"/>
    <property type="match status" value="1"/>
</dbReference>
<gene>
    <name evidence="5" type="ORF">HNR09_000364</name>
</gene>
<feature type="domain" description="Glycosyl transferase family 1" evidence="3">
    <location>
        <begin position="201"/>
        <end position="370"/>
    </location>
</feature>
<evidence type="ECO:0000256" key="1">
    <source>
        <dbReference type="ARBA" id="ARBA00022676"/>
    </source>
</evidence>
<accession>A0A7Z0K8R8</accession>
<keyword evidence="6" id="KW-1185">Reference proteome</keyword>
<proteinExistence type="predicted"/>
<dbReference type="SUPFAM" id="SSF53756">
    <property type="entry name" value="UDP-Glycosyltransferase/glycogen phosphorylase"/>
    <property type="match status" value="1"/>
</dbReference>
<dbReference type="Proteomes" id="UP000535437">
    <property type="component" value="Unassembled WGS sequence"/>
</dbReference>
<evidence type="ECO:0000313" key="6">
    <source>
        <dbReference type="Proteomes" id="UP000535437"/>
    </source>
</evidence>
<evidence type="ECO:0000259" key="4">
    <source>
        <dbReference type="Pfam" id="PF13439"/>
    </source>
</evidence>
<dbReference type="InterPro" id="IPR028098">
    <property type="entry name" value="Glyco_trans_4-like_N"/>
</dbReference>
<feature type="domain" description="Glycosyltransferase subfamily 4-like N-terminal" evidence="4">
    <location>
        <begin position="19"/>
        <end position="194"/>
    </location>
</feature>
<dbReference type="Gene3D" id="3.40.50.2000">
    <property type="entry name" value="Glycogen Phosphorylase B"/>
    <property type="match status" value="2"/>
</dbReference>
<dbReference type="PANTHER" id="PTHR12526:SF636">
    <property type="entry name" value="BLL3647 PROTEIN"/>
    <property type="match status" value="1"/>
</dbReference>